<dbReference type="STRING" id="61819.ENSACIP00000017162"/>
<comment type="catalytic activity">
    <reaction evidence="7">
        <text>an N(4)-(oligosaccharide-(1-&gt;3)-[oligosaccharide-(1-&gt;6)]-beta-D-Man-(1-&gt;4)-beta-D-GlcNAc-(1-&gt;4)-alpha-D-GlcNAc)-L-asparaginyl-[protein] + H2O = an oligosaccharide-(1-&gt;3)-[oligosaccharide-(1-&gt;6)]-beta-D-Man-(1-&gt;4)-D-GlcNAc + N(4)-(N-acetyl-beta-D-glucosaminyl)-L-asparaginyl-[protein]</text>
        <dbReference type="Rhea" id="RHEA:73067"/>
        <dbReference type="Rhea" id="RHEA-COMP:12603"/>
        <dbReference type="Rhea" id="RHEA-COMP:18176"/>
        <dbReference type="ChEBI" id="CHEBI:15377"/>
        <dbReference type="ChEBI" id="CHEBI:132248"/>
        <dbReference type="ChEBI" id="CHEBI:192714"/>
        <dbReference type="ChEBI" id="CHEBI:192715"/>
        <dbReference type="EC" id="3.2.1.96"/>
    </reaction>
</comment>
<comment type="similarity">
    <text evidence="2">Belongs to the glycosyl hydrolase 85 family.</text>
</comment>
<evidence type="ECO:0000256" key="8">
    <source>
        <dbReference type="ARBA" id="ARBA00054935"/>
    </source>
</evidence>
<proteinExistence type="inferred from homology"/>
<evidence type="ECO:0000313" key="13">
    <source>
        <dbReference type="Proteomes" id="UP000261340"/>
    </source>
</evidence>
<feature type="domain" description="Cytosolic endo-beta-N-acetylglucosaminidase TIM barrel" evidence="10">
    <location>
        <begin position="105"/>
        <end position="384"/>
    </location>
</feature>
<dbReference type="OMA" id="SQVRWQP"/>
<dbReference type="PANTHER" id="PTHR13246">
    <property type="entry name" value="ENDO BETA N-ACETYLGLUCOSAMINIDASE"/>
    <property type="match status" value="1"/>
</dbReference>
<feature type="domain" description="Cytosolic endo-beta-N-acetylglucosaminidase C-terminal" evidence="11">
    <location>
        <begin position="578"/>
        <end position="698"/>
    </location>
</feature>
<dbReference type="Gene3D" id="2.60.120.260">
    <property type="entry name" value="Galactose-binding domain-like"/>
    <property type="match status" value="1"/>
</dbReference>
<evidence type="ECO:0000256" key="9">
    <source>
        <dbReference type="ARBA" id="ARBA00072457"/>
    </source>
</evidence>
<comment type="function">
    <text evidence="8">Endoglycosidase that releases N-glycans from glycoproteins by cleaving the beta-1,4-glycosidic bond in the N,N'-diacetylchitobiose core. Involved in the processing of free oligosaccharides in the cytosol.</text>
</comment>
<dbReference type="FunFam" id="3.20.20.80:FF:000043">
    <property type="entry name" value="cytosolic endo-beta-N-acetylglucosaminidase"/>
    <property type="match status" value="1"/>
</dbReference>
<dbReference type="CDD" id="cd06547">
    <property type="entry name" value="GH85_ENGase"/>
    <property type="match status" value="1"/>
</dbReference>
<keyword evidence="4" id="KW-0963">Cytoplasm</keyword>
<protein>
    <recommendedName>
        <fullName evidence="9">Cytosolic endo-beta-N-acetylglucosaminidase</fullName>
        <ecNumber evidence="3">3.2.1.96</ecNumber>
    </recommendedName>
</protein>
<reference evidence="12" key="1">
    <citation type="submission" date="2025-08" db="UniProtKB">
        <authorList>
            <consortium name="Ensembl"/>
        </authorList>
    </citation>
    <scope>IDENTIFICATION</scope>
</reference>
<dbReference type="Ensembl" id="ENSACIT00000017628.1">
    <property type="protein sequence ID" value="ENSACIP00000017162.1"/>
    <property type="gene ID" value="ENSACIG00000013352.1"/>
</dbReference>
<dbReference type="GeneTree" id="ENSGT00390000018512"/>
<sequence>MIMRKVVDQPKTTRKELESCLDQSMDSVICEVVKYTPSPLPDKHYDVDTTEPISCGLHTMDELLSWKRSEANPFGVAVVPLARREPPLDRCLRRTLVSHDMMGGYLDDRFVQGTNAEAPYAFYHWQYVDIFNYFSHHLVTIPPAVWTNAAHKHGVIVIGTFITEWTEGAAVCEAFLKDEESYRAVADKLVQISHCYGFDGWLINIENILSEAAVQNAPLFLRYLTDQMHERVPGSLVLWYDSVIDSGQLKWQNELNQSNRVFFDACDGFFTNYNWKEENLKGMENYLGVQGRQADIYVGVDVFARGEVVGGMFETNKALEIIRKHNFSAAIFAPGWVYESHNDKSEFRKNQDKFWALLSDYLYIHRGVSLLPFVSSFCQGFGKTVYWQGQHETKRSWFNLTAQEIQPLYYQQALEGQGWLRSSGCPEDAWNGSCSLLLDGLIPASHTAPVCAKIFSIHVPLASSTLVSLIYKASPGIAMSLELMTADASQCTYNDVQEVKLTSVSPEVLDNGHQLVNQFTQLYGNLNPNGWTIRCSQLELRGCILREVCVKIERTGRPKDMPFSCRVGELMVLDVASLQVPSDRIQGLCIDDVVWLHGAGTSPEPATYLLLNATLRWDYPATLVRHFKVYWRRLRGPHPSIPPGQLVLVGRSYSNLFRVTELRVPEPPGLLELVVEPVSKMGFRVPESHWGRRSLSYTEDVTK</sequence>
<comment type="subcellular location">
    <subcellularLocation>
        <location evidence="1">Cytoplasm</location>
        <location evidence="1">Cytosol</location>
    </subcellularLocation>
</comment>
<name>A0A3Q0S2Z3_AMPCI</name>
<evidence type="ECO:0000259" key="11">
    <source>
        <dbReference type="Pfam" id="PF25529"/>
    </source>
</evidence>
<dbReference type="PANTHER" id="PTHR13246:SF1">
    <property type="entry name" value="CYTOSOLIC ENDO-BETA-N-ACETYLGLUCOSAMINIDASE"/>
    <property type="match status" value="1"/>
</dbReference>
<dbReference type="Proteomes" id="UP000261340">
    <property type="component" value="Unplaced"/>
</dbReference>
<evidence type="ECO:0000256" key="2">
    <source>
        <dbReference type="ARBA" id="ARBA00007849"/>
    </source>
</evidence>
<organism evidence="12 13">
    <name type="scientific">Amphilophus citrinellus</name>
    <name type="common">Midas cichlid</name>
    <name type="synonym">Cichlasoma citrinellum</name>
    <dbReference type="NCBI Taxonomy" id="61819"/>
    <lineage>
        <taxon>Eukaryota</taxon>
        <taxon>Metazoa</taxon>
        <taxon>Chordata</taxon>
        <taxon>Craniata</taxon>
        <taxon>Vertebrata</taxon>
        <taxon>Euteleostomi</taxon>
        <taxon>Actinopterygii</taxon>
        <taxon>Neopterygii</taxon>
        <taxon>Teleostei</taxon>
        <taxon>Neoteleostei</taxon>
        <taxon>Acanthomorphata</taxon>
        <taxon>Ovalentaria</taxon>
        <taxon>Cichlomorphae</taxon>
        <taxon>Cichliformes</taxon>
        <taxon>Cichlidae</taxon>
        <taxon>New World cichlids</taxon>
        <taxon>Cichlasomatinae</taxon>
        <taxon>Heroini</taxon>
        <taxon>Amphilophus</taxon>
    </lineage>
</organism>
<dbReference type="GO" id="GO:0033925">
    <property type="term" value="F:mannosyl-glycoprotein endo-beta-N-acetylglucosaminidase activity"/>
    <property type="evidence" value="ECO:0007669"/>
    <property type="project" value="UniProtKB-EC"/>
</dbReference>
<reference evidence="12" key="2">
    <citation type="submission" date="2025-09" db="UniProtKB">
        <authorList>
            <consortium name="Ensembl"/>
        </authorList>
    </citation>
    <scope>IDENTIFICATION</scope>
</reference>
<dbReference type="InterPro" id="IPR057882">
    <property type="entry name" value="ENGase_C"/>
</dbReference>
<evidence type="ECO:0000256" key="7">
    <source>
        <dbReference type="ARBA" id="ARBA00034414"/>
    </source>
</evidence>
<dbReference type="AlphaFoldDB" id="A0A3Q0S2Z3"/>
<evidence type="ECO:0000256" key="3">
    <source>
        <dbReference type="ARBA" id="ARBA00012566"/>
    </source>
</evidence>
<evidence type="ECO:0000256" key="4">
    <source>
        <dbReference type="ARBA" id="ARBA00022490"/>
    </source>
</evidence>
<evidence type="ECO:0000259" key="10">
    <source>
        <dbReference type="Pfam" id="PF03644"/>
    </source>
</evidence>
<dbReference type="Pfam" id="PF25529">
    <property type="entry name" value="Ig_ENGASE1_C"/>
    <property type="match status" value="1"/>
</dbReference>
<dbReference type="InterPro" id="IPR032979">
    <property type="entry name" value="ENGase"/>
</dbReference>
<keyword evidence="13" id="KW-1185">Reference proteome</keyword>
<dbReference type="Pfam" id="PF03644">
    <property type="entry name" value="Glyco_hydro_85"/>
    <property type="match status" value="1"/>
</dbReference>
<evidence type="ECO:0000256" key="5">
    <source>
        <dbReference type="ARBA" id="ARBA00022801"/>
    </source>
</evidence>
<evidence type="ECO:0000256" key="6">
    <source>
        <dbReference type="ARBA" id="ARBA00023295"/>
    </source>
</evidence>
<evidence type="ECO:0000313" key="12">
    <source>
        <dbReference type="Ensembl" id="ENSACIP00000017162.1"/>
    </source>
</evidence>
<dbReference type="GO" id="GO:0005829">
    <property type="term" value="C:cytosol"/>
    <property type="evidence" value="ECO:0007669"/>
    <property type="project" value="UniProtKB-SubCell"/>
</dbReference>
<dbReference type="InterPro" id="IPR005201">
    <property type="entry name" value="TIM_ENGase"/>
</dbReference>
<dbReference type="EC" id="3.2.1.96" evidence="3"/>
<dbReference type="Gene3D" id="3.20.20.80">
    <property type="entry name" value="Glycosidases"/>
    <property type="match status" value="1"/>
</dbReference>
<evidence type="ECO:0000256" key="1">
    <source>
        <dbReference type="ARBA" id="ARBA00004514"/>
    </source>
</evidence>
<keyword evidence="6" id="KW-0326">Glycosidase</keyword>
<keyword evidence="5" id="KW-0378">Hydrolase</keyword>
<accession>A0A3Q0S2Z3</accession>